<dbReference type="Proteomes" id="UP001180020">
    <property type="component" value="Unassembled WGS sequence"/>
</dbReference>
<reference evidence="2" key="1">
    <citation type="journal article" date="2023" name="Nat. Commun.">
        <title>Diploid and tetraploid genomes of Acorus and the evolution of monocots.</title>
        <authorList>
            <person name="Ma L."/>
            <person name="Liu K.W."/>
            <person name="Li Z."/>
            <person name="Hsiao Y.Y."/>
            <person name="Qi Y."/>
            <person name="Fu T."/>
            <person name="Tang G.D."/>
            <person name="Zhang D."/>
            <person name="Sun W.H."/>
            <person name="Liu D.K."/>
            <person name="Li Y."/>
            <person name="Chen G.Z."/>
            <person name="Liu X.D."/>
            <person name="Liao X.Y."/>
            <person name="Jiang Y.T."/>
            <person name="Yu X."/>
            <person name="Hao Y."/>
            <person name="Huang J."/>
            <person name="Zhao X.W."/>
            <person name="Ke S."/>
            <person name="Chen Y.Y."/>
            <person name="Wu W.L."/>
            <person name="Hsu J.L."/>
            <person name="Lin Y.F."/>
            <person name="Huang M.D."/>
            <person name="Li C.Y."/>
            <person name="Huang L."/>
            <person name="Wang Z.W."/>
            <person name="Zhao X."/>
            <person name="Zhong W.Y."/>
            <person name="Peng D.H."/>
            <person name="Ahmad S."/>
            <person name="Lan S."/>
            <person name="Zhang J.S."/>
            <person name="Tsai W.C."/>
            <person name="Van de Peer Y."/>
            <person name="Liu Z.J."/>
        </authorList>
    </citation>
    <scope>NUCLEOTIDE SEQUENCE</scope>
    <source>
        <strain evidence="2">CP</strain>
    </source>
</reference>
<proteinExistence type="predicted"/>
<dbReference type="InterPro" id="IPR046959">
    <property type="entry name" value="PRK1-6/SRF4-like"/>
</dbReference>
<gene>
    <name evidence="2" type="ORF">QJS10_CPB14g00421</name>
</gene>
<dbReference type="AlphaFoldDB" id="A0AAV9DCL4"/>
<keyword evidence="2" id="KW-0418">Kinase</keyword>
<dbReference type="InterPro" id="IPR000719">
    <property type="entry name" value="Prot_kinase_dom"/>
</dbReference>
<dbReference type="Gene3D" id="1.10.510.10">
    <property type="entry name" value="Transferase(Phosphotransferase) domain 1"/>
    <property type="match status" value="1"/>
</dbReference>
<sequence>MVALTPMPWHIRMTIMKGIAKGLAYLHEFSPKKYVHGDLKPNNVLLGANMEPYISDFGLGRLANIAGGSPTLQSNRMANEKLQSQASEISSVKLAPNPTLCYQAPEALKLLKPSQKWDVYSFGVILLELISGRSPIVVLGTSEMDIVRWVQFCIEQKKPFSDVLDPFLAQESEKEDEMVAVLKIALACVQMNPERRPMMRHVSEALEKMTA</sequence>
<dbReference type="PROSITE" id="PS00108">
    <property type="entry name" value="PROTEIN_KINASE_ST"/>
    <property type="match status" value="1"/>
</dbReference>
<protein>
    <submittedName>
        <fullName evidence="2">Inactive leucine-rich repeat receptor-like protein kinase</fullName>
    </submittedName>
</protein>
<dbReference type="PANTHER" id="PTHR48007">
    <property type="entry name" value="LEUCINE-RICH REPEAT RECEPTOR-LIKE PROTEIN KINASE PXC1"/>
    <property type="match status" value="1"/>
</dbReference>
<keyword evidence="3" id="KW-1185">Reference proteome</keyword>
<keyword evidence="2" id="KW-0675">Receptor</keyword>
<evidence type="ECO:0000313" key="3">
    <source>
        <dbReference type="Proteomes" id="UP001180020"/>
    </source>
</evidence>
<evidence type="ECO:0000259" key="1">
    <source>
        <dbReference type="PROSITE" id="PS50011"/>
    </source>
</evidence>
<dbReference type="GO" id="GO:0004672">
    <property type="term" value="F:protein kinase activity"/>
    <property type="evidence" value="ECO:0007669"/>
    <property type="project" value="InterPro"/>
</dbReference>
<dbReference type="InterPro" id="IPR011009">
    <property type="entry name" value="Kinase-like_dom_sf"/>
</dbReference>
<dbReference type="SMART" id="SM00220">
    <property type="entry name" value="S_TKc"/>
    <property type="match status" value="1"/>
</dbReference>
<organism evidence="2 3">
    <name type="scientific">Acorus calamus</name>
    <name type="common">Sweet flag</name>
    <dbReference type="NCBI Taxonomy" id="4465"/>
    <lineage>
        <taxon>Eukaryota</taxon>
        <taxon>Viridiplantae</taxon>
        <taxon>Streptophyta</taxon>
        <taxon>Embryophyta</taxon>
        <taxon>Tracheophyta</taxon>
        <taxon>Spermatophyta</taxon>
        <taxon>Magnoliopsida</taxon>
        <taxon>Liliopsida</taxon>
        <taxon>Acoraceae</taxon>
        <taxon>Acorus</taxon>
    </lineage>
</organism>
<dbReference type="EMBL" id="JAUJYO010000014">
    <property type="protein sequence ID" value="KAK1298631.1"/>
    <property type="molecule type" value="Genomic_DNA"/>
</dbReference>
<dbReference type="Pfam" id="PF00069">
    <property type="entry name" value="Pkinase"/>
    <property type="match status" value="1"/>
</dbReference>
<dbReference type="InterPro" id="IPR008271">
    <property type="entry name" value="Ser/Thr_kinase_AS"/>
</dbReference>
<dbReference type="PANTHER" id="PTHR48007:SF83">
    <property type="entry name" value="PROTEIN KINASE DOMAIN-CONTAINING PROTEIN"/>
    <property type="match status" value="1"/>
</dbReference>
<dbReference type="SUPFAM" id="SSF56112">
    <property type="entry name" value="Protein kinase-like (PK-like)"/>
    <property type="match status" value="1"/>
</dbReference>
<evidence type="ECO:0000313" key="2">
    <source>
        <dbReference type="EMBL" id="KAK1298631.1"/>
    </source>
</evidence>
<comment type="caution">
    <text evidence="2">The sequence shown here is derived from an EMBL/GenBank/DDBJ whole genome shotgun (WGS) entry which is preliminary data.</text>
</comment>
<accession>A0AAV9DCL4</accession>
<keyword evidence="2" id="KW-0808">Transferase</keyword>
<dbReference type="GO" id="GO:0005524">
    <property type="term" value="F:ATP binding"/>
    <property type="evidence" value="ECO:0007669"/>
    <property type="project" value="InterPro"/>
</dbReference>
<name>A0AAV9DCL4_ACOCL</name>
<dbReference type="PROSITE" id="PS50011">
    <property type="entry name" value="PROTEIN_KINASE_DOM"/>
    <property type="match status" value="1"/>
</dbReference>
<reference evidence="2" key="2">
    <citation type="submission" date="2023-06" db="EMBL/GenBank/DDBJ databases">
        <authorList>
            <person name="Ma L."/>
            <person name="Liu K.-W."/>
            <person name="Li Z."/>
            <person name="Hsiao Y.-Y."/>
            <person name="Qi Y."/>
            <person name="Fu T."/>
            <person name="Tang G."/>
            <person name="Zhang D."/>
            <person name="Sun W.-H."/>
            <person name="Liu D.-K."/>
            <person name="Li Y."/>
            <person name="Chen G.-Z."/>
            <person name="Liu X.-D."/>
            <person name="Liao X.-Y."/>
            <person name="Jiang Y.-T."/>
            <person name="Yu X."/>
            <person name="Hao Y."/>
            <person name="Huang J."/>
            <person name="Zhao X.-W."/>
            <person name="Ke S."/>
            <person name="Chen Y.-Y."/>
            <person name="Wu W.-L."/>
            <person name="Hsu J.-L."/>
            <person name="Lin Y.-F."/>
            <person name="Huang M.-D."/>
            <person name="Li C.-Y."/>
            <person name="Huang L."/>
            <person name="Wang Z.-W."/>
            <person name="Zhao X."/>
            <person name="Zhong W.-Y."/>
            <person name="Peng D.-H."/>
            <person name="Ahmad S."/>
            <person name="Lan S."/>
            <person name="Zhang J.-S."/>
            <person name="Tsai W.-C."/>
            <person name="Van De Peer Y."/>
            <person name="Liu Z.-J."/>
        </authorList>
    </citation>
    <scope>NUCLEOTIDE SEQUENCE</scope>
    <source>
        <strain evidence="2">CP</strain>
        <tissue evidence="2">Leaves</tissue>
    </source>
</reference>
<feature type="domain" description="Protein kinase" evidence="1">
    <location>
        <begin position="1"/>
        <end position="209"/>
    </location>
</feature>